<accession>A0ABX7VPI9</accession>
<reference evidence="1 2" key="1">
    <citation type="submission" date="2019-12" db="EMBL/GenBank/DDBJ databases">
        <title>The whole genome sequencing of a strain isolated from a Mars analog, Dalangtan Playa.</title>
        <authorList>
            <person name="Huang T."/>
        </authorList>
    </citation>
    <scope>NUCLEOTIDE SEQUENCE [LARGE SCALE GENOMIC DNA]</scope>
    <source>
        <strain evidence="1 2">DP4-553-S</strain>
    </source>
</reference>
<organism evidence="1 2">
    <name type="scientific">Sediminibacillus dalangtanensis</name>
    <dbReference type="NCBI Taxonomy" id="2729421"/>
    <lineage>
        <taxon>Bacteria</taxon>
        <taxon>Bacillati</taxon>
        <taxon>Bacillota</taxon>
        <taxon>Bacilli</taxon>
        <taxon>Bacillales</taxon>
        <taxon>Bacillaceae</taxon>
        <taxon>Sediminibacillus</taxon>
    </lineage>
</organism>
<keyword evidence="2" id="KW-1185">Reference proteome</keyword>
<sequence length="45" mass="5257">MNRKCEGRLISTKVVLSKFDLLLFASMSAAFYGRKTRVFEKKKEE</sequence>
<evidence type="ECO:0000313" key="1">
    <source>
        <dbReference type="EMBL" id="QTM98536.1"/>
    </source>
</evidence>
<dbReference type="Proteomes" id="UP000665043">
    <property type="component" value="Chromosome"/>
</dbReference>
<protein>
    <submittedName>
        <fullName evidence="1">Uncharacterized protein</fullName>
    </submittedName>
</protein>
<proteinExistence type="predicted"/>
<dbReference type="RefSeq" id="WP_209367338.1">
    <property type="nucleotide sequence ID" value="NZ_CP046956.1"/>
</dbReference>
<gene>
    <name evidence="1" type="ORF">ERJ70_04025</name>
</gene>
<evidence type="ECO:0000313" key="2">
    <source>
        <dbReference type="Proteomes" id="UP000665043"/>
    </source>
</evidence>
<dbReference type="EMBL" id="CP046956">
    <property type="protein sequence ID" value="QTM98536.1"/>
    <property type="molecule type" value="Genomic_DNA"/>
</dbReference>
<name>A0ABX7VPI9_9BACI</name>